<dbReference type="Proteomes" id="UP001296873">
    <property type="component" value="Unassembled WGS sequence"/>
</dbReference>
<proteinExistence type="predicted"/>
<keyword evidence="2" id="KW-1185">Reference proteome</keyword>
<gene>
    <name evidence="1" type="ORF">CKO28_01305</name>
</gene>
<evidence type="ECO:0000313" key="2">
    <source>
        <dbReference type="Proteomes" id="UP001296873"/>
    </source>
</evidence>
<protein>
    <submittedName>
        <fullName evidence="1">Uncharacterized protein</fullName>
    </submittedName>
</protein>
<organism evidence="1 2">
    <name type="scientific">Rhodovibrio sodomensis</name>
    <dbReference type="NCBI Taxonomy" id="1088"/>
    <lineage>
        <taxon>Bacteria</taxon>
        <taxon>Pseudomonadati</taxon>
        <taxon>Pseudomonadota</taxon>
        <taxon>Alphaproteobacteria</taxon>
        <taxon>Rhodospirillales</taxon>
        <taxon>Rhodovibrionaceae</taxon>
        <taxon>Rhodovibrio</taxon>
    </lineage>
</organism>
<comment type="caution">
    <text evidence="1">The sequence shown here is derived from an EMBL/GenBank/DDBJ whole genome shotgun (WGS) entry which is preliminary data.</text>
</comment>
<dbReference type="EMBL" id="NRRL01000001">
    <property type="protein sequence ID" value="MBK1666681.1"/>
    <property type="molecule type" value="Genomic_DNA"/>
</dbReference>
<dbReference type="RefSeq" id="WP_200338736.1">
    <property type="nucleotide sequence ID" value="NZ_NRRL01000001.1"/>
</dbReference>
<reference evidence="1 2" key="1">
    <citation type="journal article" date="2020" name="Microorganisms">
        <title>Osmotic Adaptation and Compatible Solute Biosynthesis of Phototrophic Bacteria as Revealed from Genome Analyses.</title>
        <authorList>
            <person name="Imhoff J.F."/>
            <person name="Rahn T."/>
            <person name="Kunzel S."/>
            <person name="Keller A."/>
            <person name="Neulinger S.C."/>
        </authorList>
    </citation>
    <scope>NUCLEOTIDE SEQUENCE [LARGE SCALE GENOMIC DNA]</scope>
    <source>
        <strain evidence="1 2">DSM 9895</strain>
    </source>
</reference>
<accession>A0ABS1D9V6</accession>
<evidence type="ECO:0000313" key="1">
    <source>
        <dbReference type="EMBL" id="MBK1666681.1"/>
    </source>
</evidence>
<sequence length="118" mass="13482">MILAPLMIIFLVWLFYRFAIQASGFLAAIAGAIGQGRFRMARPPLRMRRECLIAELDSYRSFGEGWDGYDAARQGKVAFGVLTWPDASPPGFPEKWRWAEERFEAARAVDPVEPWPFQ</sequence>
<name>A0ABS1D9V6_9PROT</name>